<organism evidence="2 3">
    <name type="scientific">Paractinoplanes brasiliensis</name>
    <dbReference type="NCBI Taxonomy" id="52695"/>
    <lineage>
        <taxon>Bacteria</taxon>
        <taxon>Bacillati</taxon>
        <taxon>Actinomycetota</taxon>
        <taxon>Actinomycetes</taxon>
        <taxon>Micromonosporales</taxon>
        <taxon>Micromonosporaceae</taxon>
        <taxon>Paractinoplanes</taxon>
    </lineage>
</organism>
<dbReference type="Pfam" id="PF00550">
    <property type="entry name" value="PP-binding"/>
    <property type="match status" value="1"/>
</dbReference>
<dbReference type="Proteomes" id="UP000294901">
    <property type="component" value="Unassembled WGS sequence"/>
</dbReference>
<comment type="caution">
    <text evidence="2">The sequence shown here is derived from an EMBL/GenBank/DDBJ whole genome shotgun (WGS) entry which is preliminary data.</text>
</comment>
<protein>
    <submittedName>
        <fullName evidence="2">Acyl carrier protein</fullName>
    </submittedName>
</protein>
<proteinExistence type="predicted"/>
<feature type="domain" description="Carrier" evidence="1">
    <location>
        <begin position="10"/>
        <end position="63"/>
    </location>
</feature>
<name>A0A4R6JYG3_9ACTN</name>
<keyword evidence="3" id="KW-1185">Reference proteome</keyword>
<dbReference type="InterPro" id="IPR036736">
    <property type="entry name" value="ACP-like_sf"/>
</dbReference>
<evidence type="ECO:0000259" key="1">
    <source>
        <dbReference type="Pfam" id="PF00550"/>
    </source>
</evidence>
<evidence type="ECO:0000313" key="2">
    <source>
        <dbReference type="EMBL" id="TDO41884.1"/>
    </source>
</evidence>
<dbReference type="AlphaFoldDB" id="A0A4R6JYG3"/>
<evidence type="ECO:0000313" key="3">
    <source>
        <dbReference type="Proteomes" id="UP000294901"/>
    </source>
</evidence>
<reference evidence="2 3" key="1">
    <citation type="submission" date="2019-03" db="EMBL/GenBank/DDBJ databases">
        <title>Sequencing the genomes of 1000 actinobacteria strains.</title>
        <authorList>
            <person name="Klenk H.-P."/>
        </authorList>
    </citation>
    <scope>NUCLEOTIDE SEQUENCE [LARGE SCALE GENOMIC DNA]</scope>
    <source>
        <strain evidence="2 3">DSM 43805</strain>
    </source>
</reference>
<dbReference type="SUPFAM" id="SSF47336">
    <property type="entry name" value="ACP-like"/>
    <property type="match status" value="1"/>
</dbReference>
<dbReference type="InterPro" id="IPR009081">
    <property type="entry name" value="PP-bd_ACP"/>
</dbReference>
<accession>A0A4R6JYG3</accession>
<dbReference type="Gene3D" id="1.10.1200.10">
    <property type="entry name" value="ACP-like"/>
    <property type="match status" value="1"/>
</dbReference>
<sequence length="84" mass="9438">MNHMETMTMIRTTLREVAPEADLDHLEPGADLREALELDSLDFLRFVELLSERSGRRIDEDDYPRLATMSGAAMFLDAAAHGTS</sequence>
<gene>
    <name evidence="2" type="ORF">C8E87_5641</name>
</gene>
<dbReference type="EMBL" id="SNWR01000001">
    <property type="protein sequence ID" value="TDO41884.1"/>
    <property type="molecule type" value="Genomic_DNA"/>
</dbReference>